<evidence type="ECO:0008006" key="4">
    <source>
        <dbReference type="Google" id="ProtNLM"/>
    </source>
</evidence>
<gene>
    <name evidence="2" type="ORF">Taro_052119</name>
</gene>
<keyword evidence="1" id="KW-0812">Transmembrane</keyword>
<dbReference type="OrthoDB" id="1095087at2759"/>
<feature type="transmembrane region" description="Helical" evidence="1">
    <location>
        <begin position="59"/>
        <end position="81"/>
    </location>
</feature>
<accession>A0A843XHS7</accession>
<protein>
    <recommendedName>
        <fullName evidence="4">DUF4408 domain-containing protein</fullName>
    </recommendedName>
</protein>
<dbReference type="Proteomes" id="UP000652761">
    <property type="component" value="Unassembled WGS sequence"/>
</dbReference>
<keyword evidence="1" id="KW-0472">Membrane</keyword>
<keyword evidence="3" id="KW-1185">Reference proteome</keyword>
<evidence type="ECO:0000256" key="1">
    <source>
        <dbReference type="SAM" id="Phobius"/>
    </source>
</evidence>
<evidence type="ECO:0000313" key="3">
    <source>
        <dbReference type="Proteomes" id="UP000652761"/>
    </source>
</evidence>
<organism evidence="2 3">
    <name type="scientific">Colocasia esculenta</name>
    <name type="common">Wild taro</name>
    <name type="synonym">Arum esculentum</name>
    <dbReference type="NCBI Taxonomy" id="4460"/>
    <lineage>
        <taxon>Eukaryota</taxon>
        <taxon>Viridiplantae</taxon>
        <taxon>Streptophyta</taxon>
        <taxon>Embryophyta</taxon>
        <taxon>Tracheophyta</taxon>
        <taxon>Spermatophyta</taxon>
        <taxon>Magnoliopsida</taxon>
        <taxon>Liliopsida</taxon>
        <taxon>Araceae</taxon>
        <taxon>Aroideae</taxon>
        <taxon>Colocasieae</taxon>
        <taxon>Colocasia</taxon>
    </lineage>
</organism>
<name>A0A843XHS7_COLES</name>
<dbReference type="AlphaFoldDB" id="A0A843XHS7"/>
<dbReference type="EMBL" id="NMUH01008676">
    <property type="protein sequence ID" value="MQM19119.1"/>
    <property type="molecule type" value="Genomic_DNA"/>
</dbReference>
<dbReference type="PANTHER" id="PTHR33640">
    <property type="entry name" value="TRANSMEMBRANE PROTEIN"/>
    <property type="match status" value="1"/>
</dbReference>
<reference evidence="2" key="1">
    <citation type="submission" date="2017-07" db="EMBL/GenBank/DDBJ databases">
        <title>Taro Niue Genome Assembly and Annotation.</title>
        <authorList>
            <person name="Atibalentja N."/>
            <person name="Keating K."/>
            <person name="Fields C.J."/>
        </authorList>
    </citation>
    <scope>NUCLEOTIDE SEQUENCE</scope>
    <source>
        <strain evidence="2">Niue_2</strain>
        <tissue evidence="2">Leaf</tissue>
    </source>
</reference>
<keyword evidence="1" id="KW-1133">Transmembrane helix</keyword>
<evidence type="ECO:0000313" key="2">
    <source>
        <dbReference type="EMBL" id="MQM19119.1"/>
    </source>
</evidence>
<proteinExistence type="predicted"/>
<comment type="caution">
    <text evidence="2">The sequence shown here is derived from an EMBL/GenBank/DDBJ whole genome shotgun (WGS) entry which is preliminary data.</text>
</comment>
<dbReference type="PANTHER" id="PTHR33640:SF8">
    <property type="entry name" value="TRANSMEMBRANE PROTEIN"/>
    <property type="match status" value="1"/>
</dbReference>
<sequence length="349" mass="38771">MDLVKAKERAMLRYRRLRRAVAWSRCLLESLAALALLSWFSDRLPAVLAHCACLLRRLPAVILHPLSAFVLGNAIVVILLAKSGKSHLADDPPPSRRAVADVAAAGTFDVYENLGYLFNPSFSAQPLSQLQWKEEEEEYVLFEDKAVCVEITTAACQPKKGRPESEREMGLRLRRVKSVDLSGAVTSKYTEQKLLFRSETDLVARQKVAAMWEEEEQAREEGGGGVVVVVDDSAEFRRKIEAFISKQLRFIEREEEELLFAEWNEAAGMGSVAITASKGAGTVLGSQQTSDPPRTVELLLLPHGEKHETLKKGMVTQTSTLARKTKTSSPPSTDHLQSGWTRLNSVLRL</sequence>